<dbReference type="PANTHER" id="PTHR31252">
    <property type="entry name" value="DUF4419 DOMAIN-CONTAINING PROTEIN"/>
    <property type="match status" value="1"/>
</dbReference>
<evidence type="ECO:0000313" key="2">
    <source>
        <dbReference type="Proteomes" id="UP000287853"/>
    </source>
</evidence>
<gene>
    <name evidence="1" type="ORF">H206_02655</name>
</gene>
<dbReference type="InterPro" id="IPR025533">
    <property type="entry name" value="DUF4419"/>
</dbReference>
<sequence>MTASSTTFAVDNVTPNTSLLPTCKPLEAIQSQFNKLDTISPGNSAHCRVETCWDNTLDCVAKISCHPLIAAAHLAFSEHRPLVLSPDVIWVTIVQGLARHIHLNPEKYRSLLVQHEGRRKLQIEVREIDWSKVVTGLVSLLCQETGGMAKRFVCDFSTTGPVERMVSEIALLDMFQPYFTYKVLVICGIPFVTLEGTKADWQKLRKKVDLLAPFGLDWWLRELRPICDQFIRAAAGNVDQNHWCRIYKIRKAYGTEVINGWIGKLFPYIKDGNDGVYSRWNDLLNPKVEAEIRKLEKEERLIGQETVMRFGVPGICIDSLPCGLSRVPLLLEYLDGSKEAMEFLAGSIAVTQDKETAALRPVLGWAACEAAPIEQAMIRLADHKVKTTEIPLSIEVLKEFDLYYIPTDMLRCYNEVSEGVIFDKNRVPLYKLLPIDKWKHQKWKSDQSGLMTSNNLRFAVLRDGTELVIRLYCPEKKHTDAVFVGCTVNGSSVHDIGYKIAKSFTDFLFHALDGGSKPYFRRRGFVSLNSDASPKGI</sequence>
<dbReference type="AlphaFoldDB" id="A0A3S3QEP0"/>
<dbReference type="Proteomes" id="UP000287853">
    <property type="component" value="Unassembled WGS sequence"/>
</dbReference>
<dbReference type="EMBL" id="MTKO01000076">
    <property type="protein sequence ID" value="RWX45539.1"/>
    <property type="molecule type" value="Genomic_DNA"/>
</dbReference>
<evidence type="ECO:0000313" key="1">
    <source>
        <dbReference type="EMBL" id="RWX45539.1"/>
    </source>
</evidence>
<name>A0A3S3QEP0_9BACT</name>
<accession>A0A3S3QEP0</accession>
<proteinExistence type="predicted"/>
<dbReference type="PANTHER" id="PTHR31252:SF11">
    <property type="entry name" value="DUF4419 DOMAIN-CONTAINING PROTEIN"/>
    <property type="match status" value="1"/>
</dbReference>
<dbReference type="Pfam" id="PF14388">
    <property type="entry name" value="DUF4419"/>
    <property type="match status" value="1"/>
</dbReference>
<organism evidence="1 2">
    <name type="scientific">Candidatus Electrothrix aarhusensis</name>
    <dbReference type="NCBI Taxonomy" id="1859131"/>
    <lineage>
        <taxon>Bacteria</taxon>
        <taxon>Pseudomonadati</taxon>
        <taxon>Thermodesulfobacteriota</taxon>
        <taxon>Desulfobulbia</taxon>
        <taxon>Desulfobulbales</taxon>
        <taxon>Desulfobulbaceae</taxon>
        <taxon>Candidatus Electrothrix</taxon>
    </lineage>
</organism>
<keyword evidence="2" id="KW-1185">Reference proteome</keyword>
<protein>
    <submittedName>
        <fullName evidence="1">Uncharacterized protein</fullName>
    </submittedName>
</protein>
<reference evidence="1 2" key="1">
    <citation type="submission" date="2017-01" db="EMBL/GenBank/DDBJ databases">
        <title>The cable genome- insights into the physiology and evolution of filamentous bacteria capable of sulfide oxidation via long distance electron transfer.</title>
        <authorList>
            <person name="Schreiber L."/>
            <person name="Bjerg J.T."/>
            <person name="Boggild A."/>
            <person name="Van De Vossenberg J."/>
            <person name="Meysman F."/>
            <person name="Nielsen L.P."/>
            <person name="Schramm A."/>
            <person name="Kjeldsen K.U."/>
        </authorList>
    </citation>
    <scope>NUCLEOTIDE SEQUENCE [LARGE SCALE GENOMIC DNA]</scope>
    <source>
        <strain evidence="1">MCF</strain>
    </source>
</reference>
<comment type="caution">
    <text evidence="1">The sequence shown here is derived from an EMBL/GenBank/DDBJ whole genome shotgun (WGS) entry which is preliminary data.</text>
</comment>